<gene>
    <name evidence="5" type="ORF">CROQUDRAFT_93670</name>
</gene>
<dbReference type="PANTHER" id="PTHR31544:SF2">
    <property type="entry name" value="AIG2-LIKE PROTEIN D"/>
    <property type="match status" value="1"/>
</dbReference>
<comment type="similarity">
    <text evidence="1">Belongs to the gamma-glutamylcyclotransferase family.</text>
</comment>
<dbReference type="EMBL" id="MU167274">
    <property type="protein sequence ID" value="KAG0145552.1"/>
    <property type="molecule type" value="Genomic_DNA"/>
</dbReference>
<dbReference type="InterPro" id="IPR045038">
    <property type="entry name" value="AIG2-like"/>
</dbReference>
<evidence type="ECO:0000313" key="5">
    <source>
        <dbReference type="EMBL" id="KAG0145552.1"/>
    </source>
</evidence>
<evidence type="ECO:0000313" key="6">
    <source>
        <dbReference type="Proteomes" id="UP000886653"/>
    </source>
</evidence>
<proteinExistence type="inferred from homology"/>
<organism evidence="5 6">
    <name type="scientific">Cronartium quercuum f. sp. fusiforme G11</name>
    <dbReference type="NCBI Taxonomy" id="708437"/>
    <lineage>
        <taxon>Eukaryota</taxon>
        <taxon>Fungi</taxon>
        <taxon>Dikarya</taxon>
        <taxon>Basidiomycota</taxon>
        <taxon>Pucciniomycotina</taxon>
        <taxon>Pucciniomycetes</taxon>
        <taxon>Pucciniales</taxon>
        <taxon>Coleosporiaceae</taxon>
        <taxon>Cronartium</taxon>
    </lineage>
</organism>
<dbReference type="InterPro" id="IPR013024">
    <property type="entry name" value="GGCT-like"/>
</dbReference>
<name>A0A9P6TAT3_9BASI</name>
<protein>
    <recommendedName>
        <fullName evidence="3">Putative gamma-glutamylcyclotransferase</fullName>
    </recommendedName>
</protein>
<dbReference type="Gene3D" id="3.10.490.10">
    <property type="entry name" value="Gamma-glutamyl cyclotransferase-like"/>
    <property type="match status" value="1"/>
</dbReference>
<dbReference type="InterPro" id="IPR036568">
    <property type="entry name" value="GGCT-like_sf"/>
</dbReference>
<keyword evidence="6" id="KW-1185">Reference proteome</keyword>
<accession>A0A9P6TAT3</accession>
<feature type="domain" description="Gamma-glutamylcyclotransferase AIG2-like" evidence="4">
    <location>
        <begin position="27"/>
        <end position="156"/>
    </location>
</feature>
<dbReference type="GO" id="GO:0016740">
    <property type="term" value="F:transferase activity"/>
    <property type="evidence" value="ECO:0007669"/>
    <property type="project" value="UniProtKB-KW"/>
</dbReference>
<dbReference type="InterPro" id="IPR009288">
    <property type="entry name" value="AIG2-like_dom"/>
</dbReference>
<dbReference type="Pfam" id="PF06094">
    <property type="entry name" value="GGACT"/>
    <property type="match status" value="1"/>
</dbReference>
<dbReference type="Proteomes" id="UP000886653">
    <property type="component" value="Unassembled WGS sequence"/>
</dbReference>
<dbReference type="SUPFAM" id="SSF110857">
    <property type="entry name" value="Gamma-glutamyl cyclotransferase-like"/>
    <property type="match status" value="1"/>
</dbReference>
<sequence>MAAFRVQVPLVISIKTAADGQKWVTRYGTLMNEVILERVIGRSTTELSFQNAILTEHTRLHLRHADYPAVIPASVAKVVMGRDLTPDEGQVLGKLISGLTSNDMLLLDEFEGNEYVSTSVSVIVIETTSENTVGTTLKCLTTNKPQIQCTVYLYSEALISAVAPLIWTYEEFIQQHIHKWVSTEDSANYSEVDNRREVMRVDRLE</sequence>
<dbReference type="CDD" id="cd06661">
    <property type="entry name" value="GGCT_like"/>
    <property type="match status" value="1"/>
</dbReference>
<evidence type="ECO:0000256" key="3">
    <source>
        <dbReference type="ARBA" id="ARBA00030602"/>
    </source>
</evidence>
<evidence type="ECO:0000256" key="2">
    <source>
        <dbReference type="ARBA" id="ARBA00022679"/>
    </source>
</evidence>
<evidence type="ECO:0000256" key="1">
    <source>
        <dbReference type="ARBA" id="ARBA00008861"/>
    </source>
</evidence>
<keyword evidence="2" id="KW-0808">Transferase</keyword>
<reference evidence="5" key="1">
    <citation type="submission" date="2013-11" db="EMBL/GenBank/DDBJ databases">
        <title>Genome sequence of the fusiform rust pathogen reveals effectors for host alternation and coevolution with pine.</title>
        <authorList>
            <consortium name="DOE Joint Genome Institute"/>
            <person name="Smith K."/>
            <person name="Pendleton A."/>
            <person name="Kubisiak T."/>
            <person name="Anderson C."/>
            <person name="Salamov A."/>
            <person name="Aerts A."/>
            <person name="Riley R."/>
            <person name="Clum A."/>
            <person name="Lindquist E."/>
            <person name="Ence D."/>
            <person name="Campbell M."/>
            <person name="Kronenberg Z."/>
            <person name="Feau N."/>
            <person name="Dhillon B."/>
            <person name="Hamelin R."/>
            <person name="Burleigh J."/>
            <person name="Smith J."/>
            <person name="Yandell M."/>
            <person name="Nelson C."/>
            <person name="Grigoriev I."/>
            <person name="Davis J."/>
        </authorList>
    </citation>
    <scope>NUCLEOTIDE SEQUENCE</scope>
    <source>
        <strain evidence="5">G11</strain>
    </source>
</reference>
<comment type="caution">
    <text evidence="5">The sequence shown here is derived from an EMBL/GenBank/DDBJ whole genome shotgun (WGS) entry which is preliminary data.</text>
</comment>
<evidence type="ECO:0000259" key="4">
    <source>
        <dbReference type="Pfam" id="PF06094"/>
    </source>
</evidence>
<dbReference type="AlphaFoldDB" id="A0A9P6TAT3"/>
<dbReference type="OrthoDB" id="1044435at2759"/>
<dbReference type="PANTHER" id="PTHR31544">
    <property type="entry name" value="AIG2-LIKE PROTEIN D"/>
    <property type="match status" value="1"/>
</dbReference>